<evidence type="ECO:0000259" key="6">
    <source>
        <dbReference type="Pfam" id="PF00586"/>
    </source>
</evidence>
<keyword evidence="1" id="KW-0808">Transferase</keyword>
<evidence type="ECO:0000256" key="4">
    <source>
        <dbReference type="ARBA" id="ARBA00022840"/>
    </source>
</evidence>
<dbReference type="GO" id="GO:0005524">
    <property type="term" value="F:ATP binding"/>
    <property type="evidence" value="ECO:0007669"/>
    <property type="project" value="UniProtKB-KW"/>
</dbReference>
<dbReference type="Gene3D" id="3.90.650.10">
    <property type="entry name" value="PurM-like C-terminal domain"/>
    <property type="match status" value="1"/>
</dbReference>
<dbReference type="PANTHER" id="PTHR10256:SF0">
    <property type="entry name" value="INACTIVE SELENIDE, WATER DIKINASE-LIKE PROTEIN-RELATED"/>
    <property type="match status" value="1"/>
</dbReference>
<gene>
    <name evidence="8" type="ORF">PVAND_016917</name>
</gene>
<dbReference type="OrthoDB" id="409395at2759"/>
<evidence type="ECO:0000313" key="8">
    <source>
        <dbReference type="EMBL" id="KAG5669015.1"/>
    </source>
</evidence>
<keyword evidence="9" id="KW-1185">Reference proteome</keyword>
<sequence>MIYEKSLGKSDSQAIGIGLDSAIIPLNNNNKNLYLVQSVDFFYPLCDDANLMGKIAFANVVSDIYSCGVADIDEVKIILSMPDELNEEQQQQVANDLISGFRESAKLIKCRLTLESININPWCMIGGIATSICTKDELVFPTGALPGDAIILTKPLGVQLATNAKIWLDENSESWKKLSQHLTEDDVKESYEKALKSMVTLNHLGAKLMQKYKAHCATDVTGFGIIGHAENLIEFQEQNVNFVINKMPLIKHVKKMSEILNRTQKMLNGKMVETSGGLFLCLPSENAQAFCDDFFSSSGDACWIIGRVEKGDKKVLLENVEFIEI</sequence>
<dbReference type="GO" id="GO:0004756">
    <property type="term" value="F:selenide, water dikinase activity"/>
    <property type="evidence" value="ECO:0007669"/>
    <property type="project" value="TreeGrafter"/>
</dbReference>
<dbReference type="PANTHER" id="PTHR10256">
    <property type="entry name" value="SELENIDE, WATER DIKINASE"/>
    <property type="match status" value="1"/>
</dbReference>
<dbReference type="SUPFAM" id="SSF56042">
    <property type="entry name" value="PurM C-terminal domain-like"/>
    <property type="match status" value="1"/>
</dbReference>
<proteinExistence type="predicted"/>
<evidence type="ECO:0008006" key="10">
    <source>
        <dbReference type="Google" id="ProtNLM"/>
    </source>
</evidence>
<keyword evidence="5" id="KW-0711">Selenium</keyword>
<dbReference type="InterPro" id="IPR036921">
    <property type="entry name" value="PurM-like_N_sf"/>
</dbReference>
<evidence type="ECO:0000256" key="2">
    <source>
        <dbReference type="ARBA" id="ARBA00022741"/>
    </source>
</evidence>
<dbReference type="InterPro" id="IPR016188">
    <property type="entry name" value="PurM-like_N"/>
</dbReference>
<dbReference type="GO" id="GO:0005737">
    <property type="term" value="C:cytoplasm"/>
    <property type="evidence" value="ECO:0007669"/>
    <property type="project" value="TreeGrafter"/>
</dbReference>
<dbReference type="FunFam" id="3.90.650.10:FF:000010">
    <property type="entry name" value="Selenide, water dikinase"/>
    <property type="match status" value="1"/>
</dbReference>
<dbReference type="InterPro" id="IPR004536">
    <property type="entry name" value="SPS/SelD"/>
</dbReference>
<dbReference type="InterPro" id="IPR010918">
    <property type="entry name" value="PurM-like_C_dom"/>
</dbReference>
<evidence type="ECO:0000313" key="9">
    <source>
        <dbReference type="Proteomes" id="UP001107558"/>
    </source>
</evidence>
<reference evidence="8" key="1">
    <citation type="submission" date="2021-03" db="EMBL/GenBank/DDBJ databases">
        <title>Chromosome level genome of the anhydrobiotic midge Polypedilum vanderplanki.</title>
        <authorList>
            <person name="Yoshida Y."/>
            <person name="Kikawada T."/>
            <person name="Gusev O."/>
        </authorList>
    </citation>
    <scope>NUCLEOTIDE SEQUENCE</scope>
    <source>
        <strain evidence="8">NIAS01</strain>
        <tissue evidence="8">Whole body or cell culture</tissue>
    </source>
</reference>
<dbReference type="Proteomes" id="UP001107558">
    <property type="component" value="Chromosome 4"/>
</dbReference>
<dbReference type="InterPro" id="IPR036676">
    <property type="entry name" value="PurM-like_C_sf"/>
</dbReference>
<evidence type="ECO:0000256" key="3">
    <source>
        <dbReference type="ARBA" id="ARBA00022777"/>
    </source>
</evidence>
<feature type="domain" description="PurM-like N-terminal" evidence="6">
    <location>
        <begin position="20"/>
        <end position="112"/>
    </location>
</feature>
<name>A0A9J6BHG1_POLVA</name>
<accession>A0A9J6BHG1</accession>
<dbReference type="Gene3D" id="3.30.1330.10">
    <property type="entry name" value="PurM-like, N-terminal domain"/>
    <property type="match status" value="1"/>
</dbReference>
<keyword evidence="4" id="KW-0067">ATP-binding</keyword>
<dbReference type="EMBL" id="JADBJN010000004">
    <property type="protein sequence ID" value="KAG5669015.1"/>
    <property type="molecule type" value="Genomic_DNA"/>
</dbReference>
<feature type="domain" description="PurM-like C-terminal" evidence="7">
    <location>
        <begin position="146"/>
        <end position="315"/>
    </location>
</feature>
<organism evidence="8 9">
    <name type="scientific">Polypedilum vanderplanki</name>
    <name type="common">Sleeping chironomid midge</name>
    <dbReference type="NCBI Taxonomy" id="319348"/>
    <lineage>
        <taxon>Eukaryota</taxon>
        <taxon>Metazoa</taxon>
        <taxon>Ecdysozoa</taxon>
        <taxon>Arthropoda</taxon>
        <taxon>Hexapoda</taxon>
        <taxon>Insecta</taxon>
        <taxon>Pterygota</taxon>
        <taxon>Neoptera</taxon>
        <taxon>Endopterygota</taxon>
        <taxon>Diptera</taxon>
        <taxon>Nematocera</taxon>
        <taxon>Chironomoidea</taxon>
        <taxon>Chironomidae</taxon>
        <taxon>Chironominae</taxon>
        <taxon>Polypedilum</taxon>
        <taxon>Polypedilum</taxon>
    </lineage>
</organism>
<protein>
    <recommendedName>
        <fullName evidence="10">Selenophosphate synthetase</fullName>
    </recommendedName>
</protein>
<dbReference type="AlphaFoldDB" id="A0A9J6BHG1"/>
<dbReference type="GO" id="GO:0016260">
    <property type="term" value="P:selenocysteine biosynthetic process"/>
    <property type="evidence" value="ECO:0007669"/>
    <property type="project" value="TreeGrafter"/>
</dbReference>
<evidence type="ECO:0000256" key="1">
    <source>
        <dbReference type="ARBA" id="ARBA00022679"/>
    </source>
</evidence>
<evidence type="ECO:0000256" key="5">
    <source>
        <dbReference type="ARBA" id="ARBA00023266"/>
    </source>
</evidence>
<dbReference type="Pfam" id="PF02769">
    <property type="entry name" value="AIRS_C"/>
    <property type="match status" value="1"/>
</dbReference>
<comment type="caution">
    <text evidence="8">The sequence shown here is derived from an EMBL/GenBank/DDBJ whole genome shotgun (WGS) entry which is preliminary data.</text>
</comment>
<dbReference type="NCBIfam" id="TIGR00476">
    <property type="entry name" value="selD"/>
    <property type="match status" value="1"/>
</dbReference>
<dbReference type="SUPFAM" id="SSF55326">
    <property type="entry name" value="PurM N-terminal domain-like"/>
    <property type="match status" value="1"/>
</dbReference>
<dbReference type="Pfam" id="PF00586">
    <property type="entry name" value="AIRS"/>
    <property type="match status" value="1"/>
</dbReference>
<keyword evidence="3" id="KW-0418">Kinase</keyword>
<evidence type="ECO:0000259" key="7">
    <source>
        <dbReference type="Pfam" id="PF02769"/>
    </source>
</evidence>
<keyword evidence="2" id="KW-0547">Nucleotide-binding</keyword>